<gene>
    <name evidence="1" type="ORF">METZ01_LOCUS273544</name>
</gene>
<protein>
    <submittedName>
        <fullName evidence="1">Uncharacterized protein</fullName>
    </submittedName>
</protein>
<proteinExistence type="predicted"/>
<feature type="non-terminal residue" evidence="1">
    <location>
        <position position="88"/>
    </location>
</feature>
<accession>A0A382K8A0</accession>
<dbReference type="EMBL" id="UINC01079050">
    <property type="protein sequence ID" value="SVC20690.1"/>
    <property type="molecule type" value="Genomic_DNA"/>
</dbReference>
<sequence>MPAWKNITLSLPGQDLRKISDKILAIKRILSMTIIDRLPVNQSDWFDQPGEKKMLKGETHLIQLLVSAMTESKDLVKDIGSLINDNSI</sequence>
<organism evidence="1">
    <name type="scientific">marine metagenome</name>
    <dbReference type="NCBI Taxonomy" id="408172"/>
    <lineage>
        <taxon>unclassified sequences</taxon>
        <taxon>metagenomes</taxon>
        <taxon>ecological metagenomes</taxon>
    </lineage>
</organism>
<name>A0A382K8A0_9ZZZZ</name>
<evidence type="ECO:0000313" key="1">
    <source>
        <dbReference type="EMBL" id="SVC20690.1"/>
    </source>
</evidence>
<reference evidence="1" key="1">
    <citation type="submission" date="2018-05" db="EMBL/GenBank/DDBJ databases">
        <authorList>
            <person name="Lanie J.A."/>
            <person name="Ng W.-L."/>
            <person name="Kazmierczak K.M."/>
            <person name="Andrzejewski T.M."/>
            <person name="Davidsen T.M."/>
            <person name="Wayne K.J."/>
            <person name="Tettelin H."/>
            <person name="Glass J.I."/>
            <person name="Rusch D."/>
            <person name="Podicherti R."/>
            <person name="Tsui H.-C.T."/>
            <person name="Winkler M.E."/>
        </authorList>
    </citation>
    <scope>NUCLEOTIDE SEQUENCE</scope>
</reference>
<dbReference type="AlphaFoldDB" id="A0A382K8A0"/>